<feature type="domain" description="BPTI/Kunitz inhibitor" evidence="3">
    <location>
        <begin position="265"/>
        <end position="316"/>
    </location>
</feature>
<feature type="region of interest" description="Disordered" evidence="1">
    <location>
        <begin position="470"/>
        <end position="502"/>
    </location>
</feature>
<dbReference type="SMART" id="SM00289">
    <property type="entry name" value="WR1"/>
    <property type="match status" value="4"/>
</dbReference>
<dbReference type="EMBL" id="JARK01001372">
    <property type="protein sequence ID" value="EYC15588.1"/>
    <property type="molecule type" value="Genomic_DNA"/>
</dbReference>
<name>A0A016UM69_9BILA</name>
<feature type="domain" description="BPTI/Kunitz inhibitor" evidence="3">
    <location>
        <begin position="824"/>
        <end position="874"/>
    </location>
</feature>
<dbReference type="InterPro" id="IPR053014">
    <property type="entry name" value="Cuticle_assoc_divergent"/>
</dbReference>
<gene>
    <name evidence="4" type="primary">Acey_s0036.g3230</name>
    <name evidence="4" type="synonym">Acey-ZK287.4</name>
    <name evidence="4" type="ORF">Y032_0036g3230</name>
</gene>
<dbReference type="PROSITE" id="PS50279">
    <property type="entry name" value="BPTI_KUNITZ_2"/>
    <property type="match status" value="7"/>
</dbReference>
<dbReference type="GO" id="GO:0004867">
    <property type="term" value="F:serine-type endopeptidase inhibitor activity"/>
    <property type="evidence" value="ECO:0007669"/>
    <property type="project" value="InterPro"/>
</dbReference>
<dbReference type="STRING" id="53326.A0A016UM69"/>
<feature type="region of interest" description="Disordered" evidence="1">
    <location>
        <begin position="386"/>
        <end position="441"/>
    </location>
</feature>
<dbReference type="PANTHER" id="PTHR46339:SF9">
    <property type="entry name" value="BPTI_KUNITZ INHIBITOR DOMAIN-CONTAINING PROTEIN"/>
    <property type="match status" value="1"/>
</dbReference>
<evidence type="ECO:0000256" key="1">
    <source>
        <dbReference type="SAM" id="MobiDB-lite"/>
    </source>
</evidence>
<feature type="signal peptide" evidence="2">
    <location>
        <begin position="1"/>
        <end position="17"/>
    </location>
</feature>
<keyword evidence="5" id="KW-1185">Reference proteome</keyword>
<feature type="compositionally biased region" description="Low complexity" evidence="1">
    <location>
        <begin position="167"/>
        <end position="234"/>
    </location>
</feature>
<dbReference type="InterPro" id="IPR002223">
    <property type="entry name" value="Kunitz_BPTI"/>
</dbReference>
<sequence length="1242" mass="134396">MLPPLLCELLLLTGVLADYLVAPRVVNSVNYDDFSLLCADGIPLLMEDHRPRPCHPRPWLREQKCPTGFWCHEGDEESSYYCCPRNRKFANQCHLPPVVGHGKKAMRRFYYDWSSDGCHELTYTGLGGNENSFLSYEQCENTCRGAGEPTVAVPEDAMLSKNKKVTKTPASTSPTTTESSTNSSSSETATTSTAKETTASTKARPESTTIRSSTPRTTIAGERTTKTATTTRSAVENPVVTTSQVTTSEHGEELPTTRWMGTNPCEKTPDKGRPGGVAQKMWYFDESTLSCQPFTYLGSGGNANRFVDREMCMRVCGSGFSGRPSQASCDLPPQFGNGTFKIPRYFFDKMTKQCELFFFSGDGGNENRFLKKQKCERLCVGKKNKKQSTPVATTTMGTRPATRTFQELHSTQSLPMSSTTSTPTSEEPHIPEPEPSPAVPSVAPVEATTAEPFPTLINVPREFVPPFPQFTLLPADNAPNTPSPQNHPQKVLTEPPPNGAESIDSIFERLMTSSPAPPIVTAAPAPPSPIKEIGKSHSTFGVPPELIFAANGGGSGLPGFVATAAPAQKGPGLWRTRSPPSEMPILPVVAVTKEPTVNMPRHESGLASLTDTYSPYNPTGLTATQPQLPPAVIYVPNPNASPNSAPVTSQEVRNITGQYSGLSTDVVASPGFSQYVNAQNPGLAHKSEWVEHGIRAFQQVMQQHLTSTMAPFGAEFVPNTAPDIIAETPVPAEKAPLTGMQQPELPVVATLPQIAPTVMQEVESAPAQPDKTLNASDVWPCHAPIFDDVVIMCALEEVTCPKGSFCQIGDGQSICCPVLAEPVCRQPLRHGVGPSSLIRWYFDAVSKQCLPFSFRGFQGNQNNFESFAQCESACVTPVLCEGGVAVPFTNANGSCSPFSANSCPSGSFCKVNGEYGTSACCAEPPKLPGKYSTVSDSERFAANCFLAQDAGFGVESSHRWSFDASSSDCVSFIYNGYGGNQNNFLSRRDCESACKMTRPCDEPVSSGYGNKFISRFFYSREYGQCLHFVYSGEGGNTNNFPNLRECMKTCMPDSPQFKSHPPNNEPTLAFAFISRPICPHGDVATNGGVPVLCDAATGTGCPAGNVCTPMEMGAYCCQAPGIVSMFALTALRRRHSSGITFWSHTEACLSESFCLQPRPAMSPCLSQSSLPLQQVEFTYDPMADRCVPFTYSSCSPSLNLNHFASSSQCMRLCCNQGYDLMYKRRLLMNDSPLESSEESDLP</sequence>
<dbReference type="Pfam" id="PF14625">
    <property type="entry name" value="Lustrin_cystein"/>
    <property type="match status" value="4"/>
</dbReference>
<dbReference type="InterPro" id="IPR006150">
    <property type="entry name" value="Cys_repeat_1"/>
</dbReference>
<dbReference type="SUPFAM" id="SSF57362">
    <property type="entry name" value="BPTI-like"/>
    <property type="match status" value="7"/>
</dbReference>
<keyword evidence="2" id="KW-0732">Signal</keyword>
<feature type="compositionally biased region" description="Low complexity" evidence="1">
    <location>
        <begin position="392"/>
        <end position="404"/>
    </location>
</feature>
<feature type="compositionally biased region" description="Polar residues" evidence="1">
    <location>
        <begin position="405"/>
        <end position="416"/>
    </location>
</feature>
<dbReference type="Gene3D" id="4.10.410.10">
    <property type="entry name" value="Pancreatic trypsin inhibitor Kunitz domain"/>
    <property type="match status" value="7"/>
</dbReference>
<feature type="compositionally biased region" description="Polar residues" evidence="1">
    <location>
        <begin position="478"/>
        <end position="488"/>
    </location>
</feature>
<evidence type="ECO:0000259" key="3">
    <source>
        <dbReference type="PROSITE" id="PS50279"/>
    </source>
</evidence>
<protein>
    <recommendedName>
        <fullName evidence="3">BPTI/Kunitz inhibitor domain-containing protein</fullName>
    </recommendedName>
</protein>
<organism evidence="4 5">
    <name type="scientific">Ancylostoma ceylanicum</name>
    <dbReference type="NCBI Taxonomy" id="53326"/>
    <lineage>
        <taxon>Eukaryota</taxon>
        <taxon>Metazoa</taxon>
        <taxon>Ecdysozoa</taxon>
        <taxon>Nematoda</taxon>
        <taxon>Chromadorea</taxon>
        <taxon>Rhabditida</taxon>
        <taxon>Rhabditina</taxon>
        <taxon>Rhabditomorpha</taxon>
        <taxon>Strongyloidea</taxon>
        <taxon>Ancylostomatidae</taxon>
        <taxon>Ancylostomatinae</taxon>
        <taxon>Ancylostoma</taxon>
    </lineage>
</organism>
<evidence type="ECO:0000256" key="2">
    <source>
        <dbReference type="SAM" id="SignalP"/>
    </source>
</evidence>
<feature type="chain" id="PRO_5001488417" description="BPTI/Kunitz inhibitor domain-containing protein" evidence="2">
    <location>
        <begin position="18"/>
        <end position="1242"/>
    </location>
</feature>
<dbReference type="InterPro" id="IPR028150">
    <property type="entry name" value="Lustrin_cystein"/>
</dbReference>
<dbReference type="SMART" id="SM00131">
    <property type="entry name" value="KU"/>
    <property type="match status" value="7"/>
</dbReference>
<feature type="domain" description="BPTI/Kunitz inhibitor" evidence="3">
    <location>
        <begin position="944"/>
        <end position="994"/>
    </location>
</feature>
<evidence type="ECO:0000313" key="4">
    <source>
        <dbReference type="EMBL" id="EYC15588.1"/>
    </source>
</evidence>
<evidence type="ECO:0000313" key="5">
    <source>
        <dbReference type="Proteomes" id="UP000024635"/>
    </source>
</evidence>
<feature type="region of interest" description="Disordered" evidence="1">
    <location>
        <begin position="154"/>
        <end position="273"/>
    </location>
</feature>
<feature type="domain" description="BPTI/Kunitz inhibitor" evidence="3">
    <location>
        <begin position="329"/>
        <end position="379"/>
    </location>
</feature>
<dbReference type="OrthoDB" id="4473401at2759"/>
<feature type="domain" description="BPTI/Kunitz inhibitor" evidence="3">
    <location>
        <begin position="1154"/>
        <end position="1213"/>
    </location>
</feature>
<dbReference type="InterPro" id="IPR036880">
    <property type="entry name" value="Kunitz_BPTI_sf"/>
</dbReference>
<comment type="caution">
    <text evidence="4">The sequence shown here is derived from an EMBL/GenBank/DDBJ whole genome shotgun (WGS) entry which is preliminary data.</text>
</comment>
<dbReference type="CDD" id="cd22593">
    <property type="entry name" value="Kunitz_conkunitzin"/>
    <property type="match status" value="6"/>
</dbReference>
<dbReference type="Pfam" id="PF00014">
    <property type="entry name" value="Kunitz_BPTI"/>
    <property type="match status" value="7"/>
</dbReference>
<feature type="domain" description="BPTI/Kunitz inhibitor" evidence="3">
    <location>
        <begin position="1000"/>
        <end position="1050"/>
    </location>
</feature>
<dbReference type="PANTHER" id="PTHR46339">
    <property type="entry name" value="PROTEIN CBG15282-RELATED"/>
    <property type="match status" value="1"/>
</dbReference>
<reference evidence="5" key="1">
    <citation type="journal article" date="2015" name="Nat. Genet.">
        <title>The genome and transcriptome of the zoonotic hookworm Ancylostoma ceylanicum identify infection-specific gene families.</title>
        <authorList>
            <person name="Schwarz E.M."/>
            <person name="Hu Y."/>
            <person name="Antoshechkin I."/>
            <person name="Miller M.M."/>
            <person name="Sternberg P.W."/>
            <person name="Aroian R.V."/>
        </authorList>
    </citation>
    <scope>NUCLEOTIDE SEQUENCE</scope>
    <source>
        <strain evidence="5">HY135</strain>
    </source>
</reference>
<dbReference type="Proteomes" id="UP000024635">
    <property type="component" value="Unassembled WGS sequence"/>
</dbReference>
<feature type="domain" description="BPTI/Kunitz inhibitor" evidence="3">
    <location>
        <begin position="93"/>
        <end position="143"/>
    </location>
</feature>
<dbReference type="AlphaFoldDB" id="A0A016UM69"/>
<feature type="compositionally biased region" description="Polar residues" evidence="1">
    <location>
        <begin position="239"/>
        <end position="248"/>
    </location>
</feature>
<accession>A0A016UM69</accession>
<proteinExistence type="predicted"/>